<comment type="caution">
    <text evidence="5">The sequence shown here is derived from an EMBL/GenBank/DDBJ whole genome shotgun (WGS) entry which is preliminary data.</text>
</comment>
<organism evidence="5 6">
    <name type="scientific">Chrysochromulina tobinii</name>
    <dbReference type="NCBI Taxonomy" id="1460289"/>
    <lineage>
        <taxon>Eukaryota</taxon>
        <taxon>Haptista</taxon>
        <taxon>Haptophyta</taxon>
        <taxon>Prymnesiophyceae</taxon>
        <taxon>Prymnesiales</taxon>
        <taxon>Chrysochromulinaceae</taxon>
        <taxon>Chrysochromulina</taxon>
    </lineage>
</organism>
<dbReference type="GO" id="GO:0005509">
    <property type="term" value="F:calcium ion binding"/>
    <property type="evidence" value="ECO:0007669"/>
    <property type="project" value="InterPro"/>
</dbReference>
<reference evidence="6" key="1">
    <citation type="journal article" date="2015" name="PLoS Genet.">
        <title>Genome Sequence and Transcriptome Analyses of Chrysochromulina tobin: Metabolic Tools for Enhanced Algal Fitness in the Prominent Order Prymnesiales (Haptophyceae).</title>
        <authorList>
            <person name="Hovde B.T."/>
            <person name="Deodato C.R."/>
            <person name="Hunsperger H.M."/>
            <person name="Ryken S.A."/>
            <person name="Yost W."/>
            <person name="Jha R.K."/>
            <person name="Patterson J."/>
            <person name="Monnat R.J. Jr."/>
            <person name="Barlow S.B."/>
            <person name="Starkenburg S.R."/>
            <person name="Cattolico R.A."/>
        </authorList>
    </citation>
    <scope>NUCLEOTIDE SEQUENCE</scope>
    <source>
        <strain evidence="6">CCMP291</strain>
    </source>
</reference>
<keyword evidence="2" id="KW-0677">Repeat</keyword>
<evidence type="ECO:0000256" key="2">
    <source>
        <dbReference type="ARBA" id="ARBA00022737"/>
    </source>
</evidence>
<dbReference type="EMBL" id="JWZX01003309">
    <property type="protein sequence ID" value="KOO22121.1"/>
    <property type="molecule type" value="Genomic_DNA"/>
</dbReference>
<evidence type="ECO:0000256" key="3">
    <source>
        <dbReference type="ARBA" id="ARBA00022837"/>
    </source>
</evidence>
<sequence length="291" mass="32628">MRKEGKGMLALWPSLSKLRGLYLDDRAIKAGAKESEMYTDEMIVRRETLRSDNLVQAALEEFWVSVPRLAVDRLSKSEYMTLARKFYLISMIEEGMADQLDSNGWRTDAEQDFAADAHRKDHLTKSDFFASWFECADLHTKDWFGAVSVLELQEREGVKQQARQALDDFVANQEKAKRHAAAKAAMKRLGFSKKSGLTPSMSYDKAFKVLDKDGGGSISVSELKAALVKEGSSEASEAEIQSLIDQVDVNGDGELQLDEFETFWKLFQASVEEAAGPKQELPPVQGQDQDQ</sequence>
<dbReference type="CDD" id="cd00051">
    <property type="entry name" value="EFh"/>
    <property type="match status" value="1"/>
</dbReference>
<evidence type="ECO:0000256" key="1">
    <source>
        <dbReference type="ARBA" id="ARBA00022723"/>
    </source>
</evidence>
<feature type="domain" description="EF-hand" evidence="4">
    <location>
        <begin position="235"/>
        <end position="270"/>
    </location>
</feature>
<feature type="domain" description="EF-hand" evidence="4">
    <location>
        <begin position="198"/>
        <end position="233"/>
    </location>
</feature>
<dbReference type="InterPro" id="IPR011992">
    <property type="entry name" value="EF-hand-dom_pair"/>
</dbReference>
<evidence type="ECO:0000259" key="4">
    <source>
        <dbReference type="PROSITE" id="PS50222"/>
    </source>
</evidence>
<dbReference type="PROSITE" id="PS00018">
    <property type="entry name" value="EF_HAND_1"/>
    <property type="match status" value="2"/>
</dbReference>
<dbReference type="InterPro" id="IPR039647">
    <property type="entry name" value="EF_hand_pair_protein_CML-like"/>
</dbReference>
<dbReference type="PANTHER" id="PTHR10891">
    <property type="entry name" value="EF-HAND CALCIUM-BINDING DOMAIN CONTAINING PROTEIN"/>
    <property type="match status" value="1"/>
</dbReference>
<dbReference type="InterPro" id="IPR002048">
    <property type="entry name" value="EF_hand_dom"/>
</dbReference>
<protein>
    <submittedName>
        <fullName evidence="5">Calmodulin-like 5</fullName>
    </submittedName>
</protein>
<gene>
    <name evidence="5" type="ORF">Ctob_005805</name>
</gene>
<dbReference type="SUPFAM" id="SSF47473">
    <property type="entry name" value="EF-hand"/>
    <property type="match status" value="1"/>
</dbReference>
<dbReference type="AlphaFoldDB" id="A0A0M0J692"/>
<dbReference type="Proteomes" id="UP000037460">
    <property type="component" value="Unassembled WGS sequence"/>
</dbReference>
<dbReference type="Pfam" id="PF13499">
    <property type="entry name" value="EF-hand_7"/>
    <property type="match status" value="1"/>
</dbReference>
<evidence type="ECO:0000313" key="6">
    <source>
        <dbReference type="Proteomes" id="UP000037460"/>
    </source>
</evidence>
<dbReference type="OrthoDB" id="26525at2759"/>
<name>A0A0M0J692_9EUKA</name>
<dbReference type="Gene3D" id="1.10.238.10">
    <property type="entry name" value="EF-hand"/>
    <property type="match status" value="1"/>
</dbReference>
<evidence type="ECO:0000313" key="5">
    <source>
        <dbReference type="EMBL" id="KOO22121.1"/>
    </source>
</evidence>
<dbReference type="InterPro" id="IPR018247">
    <property type="entry name" value="EF_Hand_1_Ca_BS"/>
</dbReference>
<accession>A0A0M0J692</accession>
<proteinExistence type="predicted"/>
<dbReference type="PROSITE" id="PS50222">
    <property type="entry name" value="EF_HAND_2"/>
    <property type="match status" value="2"/>
</dbReference>
<keyword evidence="1" id="KW-0479">Metal-binding</keyword>
<dbReference type="SMART" id="SM00054">
    <property type="entry name" value="EFh"/>
    <property type="match status" value="2"/>
</dbReference>
<keyword evidence="3" id="KW-0106">Calcium</keyword>
<keyword evidence="6" id="KW-1185">Reference proteome</keyword>